<gene>
    <name evidence="4" type="ORF">HaLaN_00094</name>
</gene>
<dbReference type="Proteomes" id="UP000485058">
    <property type="component" value="Unassembled WGS sequence"/>
</dbReference>
<feature type="compositionally biased region" description="Basic and acidic residues" evidence="2">
    <location>
        <begin position="17"/>
        <end position="26"/>
    </location>
</feature>
<evidence type="ECO:0000313" key="5">
    <source>
        <dbReference type="Proteomes" id="UP000485058"/>
    </source>
</evidence>
<dbReference type="GO" id="GO:0006457">
    <property type="term" value="P:protein folding"/>
    <property type="evidence" value="ECO:0007669"/>
    <property type="project" value="TreeGrafter"/>
</dbReference>
<dbReference type="EMBL" id="BLLF01000003">
    <property type="protein sequence ID" value="GFH05605.1"/>
    <property type="molecule type" value="Genomic_DNA"/>
</dbReference>
<protein>
    <submittedName>
        <fullName evidence="4">Aha1_N domain-containing protein</fullName>
    </submittedName>
</protein>
<feature type="non-terminal residue" evidence="4">
    <location>
        <position position="1"/>
    </location>
</feature>
<dbReference type="PANTHER" id="PTHR13009">
    <property type="entry name" value="HEAT SHOCK PROTEIN 90 HSP90 CO-CHAPERONE AHA-1"/>
    <property type="match status" value="1"/>
</dbReference>
<organism evidence="4 5">
    <name type="scientific">Haematococcus lacustris</name>
    <name type="common">Green alga</name>
    <name type="synonym">Haematococcus pluvialis</name>
    <dbReference type="NCBI Taxonomy" id="44745"/>
    <lineage>
        <taxon>Eukaryota</taxon>
        <taxon>Viridiplantae</taxon>
        <taxon>Chlorophyta</taxon>
        <taxon>core chlorophytes</taxon>
        <taxon>Chlorophyceae</taxon>
        <taxon>CS clade</taxon>
        <taxon>Chlamydomonadales</taxon>
        <taxon>Haematococcaceae</taxon>
        <taxon>Haematococcus</taxon>
    </lineage>
</organism>
<evidence type="ECO:0000259" key="3">
    <source>
        <dbReference type="SMART" id="SM01000"/>
    </source>
</evidence>
<name>A0A699Y8C9_HAELA</name>
<sequence>HIHRNRGCAATSGNILETRDKKERRHTFVREQKQSFDNARGARHEERGVYSYDYFAAGTCSSQPAPPPKILTEEEIAAQKQLEQQRQAEGTSTWNSAGTFEERSWFEWAKERLCGMLAGKNCGQSVTITAVTDVSGHANAWIVRGKKRHGFDLEFTVAWSWAGTATVKGTCRVPSIASDELDELRVESPEVTTKLPSHAAHESAACKAAAASLPPALQTSLADLLVELRQK</sequence>
<dbReference type="InterPro" id="IPR036338">
    <property type="entry name" value="Aha1"/>
</dbReference>
<dbReference type="Gene3D" id="3.15.10.20">
    <property type="entry name" value="Activator of Hsp90 ATPase Aha1, N-terminal domain"/>
    <property type="match status" value="1"/>
</dbReference>
<dbReference type="SMART" id="SM01000">
    <property type="entry name" value="Aha1_N"/>
    <property type="match status" value="1"/>
</dbReference>
<dbReference type="GO" id="GO:0001671">
    <property type="term" value="F:ATPase activator activity"/>
    <property type="evidence" value="ECO:0007669"/>
    <property type="project" value="InterPro"/>
</dbReference>
<evidence type="ECO:0000256" key="2">
    <source>
        <dbReference type="SAM" id="MobiDB-lite"/>
    </source>
</evidence>
<keyword evidence="5" id="KW-1185">Reference proteome</keyword>
<dbReference type="GO" id="GO:0051087">
    <property type="term" value="F:protein-folding chaperone binding"/>
    <property type="evidence" value="ECO:0007669"/>
    <property type="project" value="InterPro"/>
</dbReference>
<dbReference type="Pfam" id="PF09229">
    <property type="entry name" value="Aha1_N"/>
    <property type="match status" value="1"/>
</dbReference>
<feature type="domain" description="Activator of Hsp90 ATPase AHSA1-like N-terminal" evidence="3">
    <location>
        <begin position="102"/>
        <end position="230"/>
    </location>
</feature>
<feature type="region of interest" description="Disordered" evidence="2">
    <location>
        <begin position="1"/>
        <end position="26"/>
    </location>
</feature>
<dbReference type="SUPFAM" id="SSF103111">
    <property type="entry name" value="Activator of Hsp90 ATPase, Aha1"/>
    <property type="match status" value="1"/>
</dbReference>
<proteinExistence type="inferred from homology"/>
<evidence type="ECO:0000313" key="4">
    <source>
        <dbReference type="EMBL" id="GFH05605.1"/>
    </source>
</evidence>
<dbReference type="PANTHER" id="PTHR13009:SF22">
    <property type="entry name" value="LD43819P"/>
    <property type="match status" value="1"/>
</dbReference>
<dbReference type="AlphaFoldDB" id="A0A699Y8C9"/>
<dbReference type="InterPro" id="IPR015310">
    <property type="entry name" value="AHSA1-like_N"/>
</dbReference>
<accession>A0A699Y8C9</accession>
<dbReference type="GO" id="GO:0005829">
    <property type="term" value="C:cytosol"/>
    <property type="evidence" value="ECO:0007669"/>
    <property type="project" value="TreeGrafter"/>
</dbReference>
<feature type="non-terminal residue" evidence="4">
    <location>
        <position position="231"/>
    </location>
</feature>
<comment type="similarity">
    <text evidence="1">Belongs to the AHA1 family.</text>
</comment>
<comment type="caution">
    <text evidence="4">The sequence shown here is derived from an EMBL/GenBank/DDBJ whole genome shotgun (WGS) entry which is preliminary data.</text>
</comment>
<evidence type="ECO:0000256" key="1">
    <source>
        <dbReference type="ARBA" id="ARBA00006817"/>
    </source>
</evidence>
<reference evidence="4 5" key="1">
    <citation type="submission" date="2020-02" db="EMBL/GenBank/DDBJ databases">
        <title>Draft genome sequence of Haematococcus lacustris strain NIES-144.</title>
        <authorList>
            <person name="Morimoto D."/>
            <person name="Nakagawa S."/>
            <person name="Yoshida T."/>
            <person name="Sawayama S."/>
        </authorList>
    </citation>
    <scope>NUCLEOTIDE SEQUENCE [LARGE SCALE GENOMIC DNA]</scope>
    <source>
        <strain evidence="4 5">NIES-144</strain>
    </source>
</reference>